<reference evidence="1 2" key="1">
    <citation type="journal article" date="2013" name="Proc. Natl. Acad. Sci. U.S.A.">
        <title>Improving the coverage of the cyanobacterial phylum using diversity-driven genome sequencing.</title>
        <authorList>
            <person name="Shih P.M."/>
            <person name="Wu D."/>
            <person name="Latifi A."/>
            <person name="Axen S.D."/>
            <person name="Fewer D.P."/>
            <person name="Talla E."/>
            <person name="Calteau A."/>
            <person name="Cai F."/>
            <person name="Tandeau de Marsac N."/>
            <person name="Rippka R."/>
            <person name="Herdman M."/>
            <person name="Sivonen K."/>
            <person name="Coursin T."/>
            <person name="Laurent T."/>
            <person name="Goodwin L."/>
            <person name="Nolan M."/>
            <person name="Davenport K.W."/>
            <person name="Han C.S."/>
            <person name="Rubin E.M."/>
            <person name="Eisen J.A."/>
            <person name="Woyke T."/>
            <person name="Gugger M."/>
            <person name="Kerfeld C.A."/>
        </authorList>
    </citation>
    <scope>NUCLEOTIDE SEQUENCE [LARGE SCALE GENOMIC DNA]</scope>
    <source>
        <strain evidence="1 2">PCC 7429</strain>
    </source>
</reference>
<dbReference type="AlphaFoldDB" id="L8N3U3"/>
<evidence type="ECO:0000313" key="2">
    <source>
        <dbReference type="Proteomes" id="UP000011201"/>
    </source>
</evidence>
<gene>
    <name evidence="1" type="ORF">Pse7429DRAFT_1939</name>
</gene>
<name>L8N3U3_9CYAN</name>
<accession>L8N3U3</accession>
<keyword evidence="2" id="KW-1185">Reference proteome</keyword>
<evidence type="ECO:0000313" key="1">
    <source>
        <dbReference type="EMBL" id="ELS32933.1"/>
    </source>
</evidence>
<proteinExistence type="predicted"/>
<organism evidence="1 2">
    <name type="scientific">Pseudanabaena biceps PCC 7429</name>
    <dbReference type="NCBI Taxonomy" id="927668"/>
    <lineage>
        <taxon>Bacteria</taxon>
        <taxon>Bacillati</taxon>
        <taxon>Cyanobacteriota</taxon>
        <taxon>Cyanophyceae</taxon>
        <taxon>Pseudanabaenales</taxon>
        <taxon>Pseudanabaenaceae</taxon>
        <taxon>Pseudanabaena</taxon>
    </lineage>
</organism>
<protein>
    <submittedName>
        <fullName evidence="1">Uncharacterized protein</fullName>
    </submittedName>
</protein>
<sequence length="39" mass="4343">MAYSLSLTLKDLDTQKVRTGSTKLPNPYFKIAPSKSLTK</sequence>
<dbReference type="EMBL" id="ALWB01000067">
    <property type="protein sequence ID" value="ELS32933.1"/>
    <property type="molecule type" value="Genomic_DNA"/>
</dbReference>
<comment type="caution">
    <text evidence="1">The sequence shown here is derived from an EMBL/GenBank/DDBJ whole genome shotgun (WGS) entry which is preliminary data.</text>
</comment>
<dbReference type="Proteomes" id="UP000011201">
    <property type="component" value="Unassembled WGS sequence"/>
</dbReference>